<dbReference type="GO" id="GO:0004826">
    <property type="term" value="F:phenylalanine-tRNA ligase activity"/>
    <property type="evidence" value="ECO:0007669"/>
    <property type="project" value="InterPro"/>
</dbReference>
<dbReference type="RefSeq" id="WP_179445736.1">
    <property type="nucleotide sequence ID" value="NZ_JACBZS010000001.1"/>
</dbReference>
<proteinExistence type="predicted"/>
<gene>
    <name evidence="2" type="ORF">GGQ54_002543</name>
</gene>
<dbReference type="InterPro" id="IPR005146">
    <property type="entry name" value="B3/B4_tRNA-bd"/>
</dbReference>
<dbReference type="SUPFAM" id="SSF56037">
    <property type="entry name" value="PheT/TilS domain"/>
    <property type="match status" value="1"/>
</dbReference>
<organism evidence="2 3">
    <name type="scientific">Naumannella cuiyingiana</name>
    <dbReference type="NCBI Taxonomy" id="1347891"/>
    <lineage>
        <taxon>Bacteria</taxon>
        <taxon>Bacillati</taxon>
        <taxon>Actinomycetota</taxon>
        <taxon>Actinomycetes</taxon>
        <taxon>Propionibacteriales</taxon>
        <taxon>Propionibacteriaceae</taxon>
        <taxon>Naumannella</taxon>
    </lineage>
</organism>
<name>A0A7Z0DB08_9ACTN</name>
<dbReference type="Pfam" id="PF03483">
    <property type="entry name" value="B3_4"/>
    <property type="match status" value="1"/>
</dbReference>
<evidence type="ECO:0000313" key="3">
    <source>
        <dbReference type="Proteomes" id="UP000527616"/>
    </source>
</evidence>
<dbReference type="GO" id="GO:0003723">
    <property type="term" value="F:RNA binding"/>
    <property type="evidence" value="ECO:0007669"/>
    <property type="project" value="InterPro"/>
</dbReference>
<sequence>MSGAELDFGYAEDVRADFGELSFGVAPLDLDRITGPPRVRRAAGDEHYLTLSGAVEPPAPGEVIFADAAGEAHARRWCHRQSGHSAIRAGTRRAAVIVEAMHPGGERAVAGVLAELAAIAPGRVRPIAGADG</sequence>
<accession>A0A7Z0DB08</accession>
<evidence type="ECO:0000313" key="2">
    <source>
        <dbReference type="EMBL" id="NYI71983.1"/>
    </source>
</evidence>
<feature type="domain" description="B3/B4 tRNA-binding" evidence="1">
    <location>
        <begin position="29"/>
        <end position="103"/>
    </location>
</feature>
<comment type="caution">
    <text evidence="2">The sequence shown here is derived from an EMBL/GenBank/DDBJ whole genome shotgun (WGS) entry which is preliminary data.</text>
</comment>
<reference evidence="2 3" key="1">
    <citation type="submission" date="2020-07" db="EMBL/GenBank/DDBJ databases">
        <title>Sequencing the genomes of 1000 actinobacteria strains.</title>
        <authorList>
            <person name="Klenk H.-P."/>
        </authorList>
    </citation>
    <scope>NUCLEOTIDE SEQUENCE [LARGE SCALE GENOMIC DNA]</scope>
    <source>
        <strain evidence="2 3">DSM 103164</strain>
    </source>
</reference>
<dbReference type="Proteomes" id="UP000527616">
    <property type="component" value="Unassembled WGS sequence"/>
</dbReference>
<evidence type="ECO:0000259" key="1">
    <source>
        <dbReference type="Pfam" id="PF03483"/>
    </source>
</evidence>
<protein>
    <submittedName>
        <fullName evidence="2">DNA/RNA-binding domain of Phe-tRNA-synthetase-like protein</fullName>
    </submittedName>
</protein>
<keyword evidence="3" id="KW-1185">Reference proteome</keyword>
<dbReference type="AlphaFoldDB" id="A0A7Z0DB08"/>
<dbReference type="EMBL" id="JACBZS010000001">
    <property type="protein sequence ID" value="NYI71983.1"/>
    <property type="molecule type" value="Genomic_DNA"/>
</dbReference>